<evidence type="ECO:0000313" key="3">
    <source>
        <dbReference type="EMBL" id="RDB36141.1"/>
    </source>
</evidence>
<dbReference type="GO" id="GO:0006508">
    <property type="term" value="P:proteolysis"/>
    <property type="evidence" value="ECO:0007669"/>
    <property type="project" value="InterPro"/>
</dbReference>
<protein>
    <recommendedName>
        <fullName evidence="2">Peptidase M14 domain-containing protein</fullName>
    </recommendedName>
</protein>
<dbReference type="PROSITE" id="PS52035">
    <property type="entry name" value="PEPTIDASE_M14"/>
    <property type="match status" value="1"/>
</dbReference>
<evidence type="ECO:0000259" key="2">
    <source>
        <dbReference type="PROSITE" id="PS52035"/>
    </source>
</evidence>
<dbReference type="InterPro" id="IPR000834">
    <property type="entry name" value="Peptidase_M14"/>
</dbReference>
<accession>A0A369KNJ3</accession>
<comment type="similarity">
    <text evidence="1">Belongs to the peptidase M14 family.</text>
</comment>
<dbReference type="SUPFAM" id="SSF53187">
    <property type="entry name" value="Zn-dependent exopeptidases"/>
    <property type="match status" value="1"/>
</dbReference>
<proteinExistence type="inferred from homology"/>
<dbReference type="Pfam" id="PF00246">
    <property type="entry name" value="Peptidase_M14"/>
    <property type="match status" value="1"/>
</dbReference>
<dbReference type="GO" id="GO:0008270">
    <property type="term" value="F:zinc ion binding"/>
    <property type="evidence" value="ECO:0007669"/>
    <property type="project" value="InterPro"/>
</dbReference>
<evidence type="ECO:0000313" key="4">
    <source>
        <dbReference type="Proteomes" id="UP000253934"/>
    </source>
</evidence>
<sequence length="371" mass="42845">MVIAQLLGKIKPKMTIFIPAILITYQCYSISFWKDAKEEKSPTLENQFFPLSLLSISGIPLTAFQVFESLHRARSQKQIAELCQHIDIVYKKLMWGKSPCISIPWKYEFVSEHGRPLIYWEFYDPLRDAVTKKNITLILGGVHPDELTPIHFSFQFAFELYKNPLLYKGSHVIVAPLVNPDGFLNNPPKRTNANGVDLNRNFPTSTWNKFAYKNWFNSKRRDKRKFPGYFANSEQGTRFQADLIEKFNPDKVISIHAPLAFLDLDYEIPKFLKLGNLTEQQKRAKNLALLLSKSAGNYKIRDFGIYPGSLGNYAGNERVIPTITLEMSSSNPKLVDKFWYEFSPGLYKAIKYEFKKNQFAYSSLSNTFIDQ</sequence>
<dbReference type="Gene3D" id="3.40.630.10">
    <property type="entry name" value="Zn peptidases"/>
    <property type="match status" value="1"/>
</dbReference>
<dbReference type="AlphaFoldDB" id="A0A369KNJ3"/>
<gene>
    <name evidence="3" type="ORF">DCC88_06565</name>
</gene>
<organism evidence="3 4">
    <name type="scientific">Spirobacillus cienkowskii</name>
    <dbReference type="NCBI Taxonomy" id="495820"/>
    <lineage>
        <taxon>Bacteria</taxon>
        <taxon>Pseudomonadati</taxon>
        <taxon>Bdellovibrionota</taxon>
        <taxon>Oligoflexia</taxon>
        <taxon>Silvanigrellales</taxon>
        <taxon>Spirobacillus</taxon>
    </lineage>
</organism>
<keyword evidence="4" id="KW-1185">Reference proteome</keyword>
<feature type="active site" description="Proton donor/acceptor" evidence="1">
    <location>
        <position position="326"/>
    </location>
</feature>
<dbReference type="GO" id="GO:0004181">
    <property type="term" value="F:metallocarboxypeptidase activity"/>
    <property type="evidence" value="ECO:0007669"/>
    <property type="project" value="InterPro"/>
</dbReference>
<reference evidence="3" key="1">
    <citation type="submission" date="2018-04" db="EMBL/GenBank/DDBJ databases">
        <title>Draft genome sequence of the Candidatus Spirobacillus cienkowskii, a pathogen of freshwater Daphnia species, reconstructed from hemolymph metagenomic reads.</title>
        <authorList>
            <person name="Bresciani L."/>
            <person name="Lemos L.N."/>
            <person name="Wale N."/>
            <person name="Lin J.Y."/>
            <person name="Fernandes G.R."/>
            <person name="Duffy M.A."/>
            <person name="Rodrigues J.M."/>
        </authorList>
    </citation>
    <scope>NUCLEOTIDE SEQUENCE [LARGE SCALE GENOMIC DNA]</scope>
    <source>
        <strain evidence="3">Binning01</strain>
    </source>
</reference>
<feature type="domain" description="Peptidase M14" evidence="2">
    <location>
        <begin position="72"/>
        <end position="353"/>
    </location>
</feature>
<comment type="caution">
    <text evidence="3">The sequence shown here is derived from an EMBL/GenBank/DDBJ whole genome shotgun (WGS) entry which is preliminary data.</text>
</comment>
<evidence type="ECO:0000256" key="1">
    <source>
        <dbReference type="PROSITE-ProRule" id="PRU01379"/>
    </source>
</evidence>
<dbReference type="EMBL" id="QOVW01000066">
    <property type="protein sequence ID" value="RDB36141.1"/>
    <property type="molecule type" value="Genomic_DNA"/>
</dbReference>
<dbReference type="Proteomes" id="UP000253934">
    <property type="component" value="Unassembled WGS sequence"/>
</dbReference>
<name>A0A369KNJ3_9BACT</name>